<dbReference type="GeneID" id="105903051"/>
<dbReference type="CTD" id="26164"/>
<dbReference type="CDD" id="cd06259">
    <property type="entry name" value="YdcF-like"/>
    <property type="match status" value="1"/>
</dbReference>
<dbReference type="AlphaFoldDB" id="A0A8M1KPC4"/>
<dbReference type="InterPro" id="IPR051599">
    <property type="entry name" value="Cell_Envelope_Assoc"/>
</dbReference>
<evidence type="ECO:0000313" key="4">
    <source>
        <dbReference type="RefSeq" id="XP_042563554.1"/>
    </source>
</evidence>
<dbReference type="RefSeq" id="XP_042563554.1">
    <property type="nucleotide sequence ID" value="XM_042707620.1"/>
</dbReference>
<evidence type="ECO:0000256" key="1">
    <source>
        <dbReference type="SAM" id="MobiDB-lite"/>
    </source>
</evidence>
<feature type="compositionally biased region" description="Basic and acidic residues" evidence="1">
    <location>
        <begin position="108"/>
        <end position="118"/>
    </location>
</feature>
<feature type="domain" description="Obg" evidence="2">
    <location>
        <begin position="61"/>
        <end position="105"/>
    </location>
</feature>
<dbReference type="FunFam" id="3.40.50.620:FF:000280">
    <property type="entry name" value="DUF218 domain"/>
    <property type="match status" value="1"/>
</dbReference>
<reference evidence="4" key="1">
    <citation type="submission" date="2025-08" db="UniProtKB">
        <authorList>
            <consortium name="RefSeq"/>
        </authorList>
    </citation>
    <scope>IDENTIFICATION</scope>
</reference>
<feature type="compositionally biased region" description="Gly residues" evidence="1">
    <location>
        <begin position="93"/>
        <end position="103"/>
    </location>
</feature>
<dbReference type="InterPro" id="IPR003848">
    <property type="entry name" value="DUF218"/>
</dbReference>
<dbReference type="GO" id="GO:0042254">
    <property type="term" value="P:ribosome biogenesis"/>
    <property type="evidence" value="ECO:0007669"/>
    <property type="project" value="UniProtKB-UniRule"/>
</dbReference>
<dbReference type="Pfam" id="PF01018">
    <property type="entry name" value="GTP1_OBG"/>
    <property type="match status" value="1"/>
</dbReference>
<proteinExistence type="predicted"/>
<keyword evidence="3" id="KW-1185">Reference proteome</keyword>
<gene>
    <name evidence="4" type="primary">mtg2</name>
</gene>
<dbReference type="PROSITE" id="PS51883">
    <property type="entry name" value="OBG"/>
    <property type="match status" value="1"/>
</dbReference>
<organism evidence="3 4">
    <name type="scientific">Clupea harengus</name>
    <name type="common">Atlantic herring</name>
    <dbReference type="NCBI Taxonomy" id="7950"/>
    <lineage>
        <taxon>Eukaryota</taxon>
        <taxon>Metazoa</taxon>
        <taxon>Chordata</taxon>
        <taxon>Craniata</taxon>
        <taxon>Vertebrata</taxon>
        <taxon>Euteleostomi</taxon>
        <taxon>Actinopterygii</taxon>
        <taxon>Neopterygii</taxon>
        <taxon>Teleostei</taxon>
        <taxon>Clupei</taxon>
        <taxon>Clupeiformes</taxon>
        <taxon>Clupeoidei</taxon>
        <taxon>Clupeidae</taxon>
        <taxon>Clupea</taxon>
    </lineage>
</organism>
<evidence type="ECO:0000313" key="3">
    <source>
        <dbReference type="Proteomes" id="UP000515152"/>
    </source>
</evidence>
<feature type="region of interest" description="Disordered" evidence="1">
    <location>
        <begin position="84"/>
        <end position="118"/>
    </location>
</feature>
<dbReference type="InterPro" id="IPR006169">
    <property type="entry name" value="GTP1_OBG_dom"/>
</dbReference>
<protein>
    <submittedName>
        <fullName evidence="4">Uncharacterized protein SCO4629 isoform X3</fullName>
    </submittedName>
</protein>
<name>A0A8M1KPC4_CLUHA</name>
<accession>A0A8M1KPC4</accession>
<sequence>MFTNQVFQVQTSILLQWSRLVRQTSFSNVLFKKPFSTTCALCGKTRRMQKKSEISEKKLTRYFVDYRRVRFVAGSGGKGACTFHSEPRKEWGGPDGGNGGDGGSITLKDQHASEMDDENDRKSRALWDYLSLNQPLEKSDVIIGLGCHDVRVAERSAELFLEGLAPWLLFTGYLGNQTAGAWTRPEAEVFLDIALNMGVPRRSILLETVATNTGENIRFSYQVLKDSNVPVSKLILVQQPFMERRVMATFLHQWPEPKGHTCAVITSPRSDMASYPNASVGSKHDLICYMLGVLERIRDYPQRGYQVKQDISSEAMLAYQWFLQAGYRPQ</sequence>
<dbReference type="PANTHER" id="PTHR30336">
    <property type="entry name" value="INNER MEMBRANE PROTEIN, PROBABLE PERMEASE"/>
    <property type="match status" value="1"/>
</dbReference>
<evidence type="ECO:0000259" key="2">
    <source>
        <dbReference type="PROSITE" id="PS51883"/>
    </source>
</evidence>
<dbReference type="Pfam" id="PF02698">
    <property type="entry name" value="DUF218"/>
    <property type="match status" value="1"/>
</dbReference>
<dbReference type="GO" id="GO:0005886">
    <property type="term" value="C:plasma membrane"/>
    <property type="evidence" value="ECO:0007669"/>
    <property type="project" value="TreeGrafter"/>
</dbReference>
<dbReference type="PANTHER" id="PTHR30336:SF20">
    <property type="entry name" value="DUF218 DOMAIN-CONTAINING PROTEIN"/>
    <property type="match status" value="1"/>
</dbReference>
<dbReference type="Proteomes" id="UP000515152">
    <property type="component" value="Chromosome 4"/>
</dbReference>